<keyword evidence="2" id="KW-1185">Reference proteome</keyword>
<gene>
    <name evidence="1" type="ORF">F5878DRAFT_523965</name>
</gene>
<name>A0AA38UL85_9AGAR</name>
<dbReference type="EMBL" id="MU805938">
    <property type="protein sequence ID" value="KAJ3845339.1"/>
    <property type="molecule type" value="Genomic_DNA"/>
</dbReference>
<dbReference type="Proteomes" id="UP001163846">
    <property type="component" value="Unassembled WGS sequence"/>
</dbReference>
<proteinExistence type="predicted"/>
<sequence>MKPEDVLAVRILLQNLLPLELIEHILEEAEYWPRIHAERTSNIIVRTRHQNKYKAAWCYLLSPPLPAEGNDMLQKARRVTIKIQAHDQGWVNDPLAGAWSWFEAIIIKPHDTQKLSWFSTALEAATDVFSADSDLPFVDPLCEFTRWHINENALADECTQSHSVVWTREAEDLEFSNADGPKGREELGHELVRSFKPGDRIALLALAQYPSWENHVFSASIDIEYAA</sequence>
<comment type="caution">
    <text evidence="1">The sequence shown here is derived from an EMBL/GenBank/DDBJ whole genome shotgun (WGS) entry which is preliminary data.</text>
</comment>
<evidence type="ECO:0000313" key="1">
    <source>
        <dbReference type="EMBL" id="KAJ3845339.1"/>
    </source>
</evidence>
<reference evidence="1" key="1">
    <citation type="submission" date="2022-08" db="EMBL/GenBank/DDBJ databases">
        <authorList>
            <consortium name="DOE Joint Genome Institute"/>
            <person name="Min B."/>
            <person name="Riley R."/>
            <person name="Sierra-Patev S."/>
            <person name="Naranjo-Ortiz M."/>
            <person name="Looney B."/>
            <person name="Konkel Z."/>
            <person name="Slot J.C."/>
            <person name="Sakamoto Y."/>
            <person name="Steenwyk J.L."/>
            <person name="Rokas A."/>
            <person name="Carro J."/>
            <person name="Camarero S."/>
            <person name="Ferreira P."/>
            <person name="Molpeceres G."/>
            <person name="Ruiz-Duenas F.J."/>
            <person name="Serrano A."/>
            <person name="Henrissat B."/>
            <person name="Drula E."/>
            <person name="Hughes K.W."/>
            <person name="Mata J.L."/>
            <person name="Ishikawa N.K."/>
            <person name="Vargas-Isla R."/>
            <person name="Ushijima S."/>
            <person name="Smith C.A."/>
            <person name="Ahrendt S."/>
            <person name="Andreopoulos W."/>
            <person name="He G."/>
            <person name="Labutti K."/>
            <person name="Lipzen A."/>
            <person name="Ng V."/>
            <person name="Sandor L."/>
            <person name="Barry K."/>
            <person name="Martinez A.T."/>
            <person name="Xiao Y."/>
            <person name="Gibbons J.G."/>
            <person name="Terashima K."/>
            <person name="Hibbett D.S."/>
            <person name="Grigoriev I.V."/>
        </authorList>
    </citation>
    <scope>NUCLEOTIDE SEQUENCE</scope>
    <source>
        <strain evidence="1">TFB9207</strain>
    </source>
</reference>
<organism evidence="1 2">
    <name type="scientific">Lentinula raphanica</name>
    <dbReference type="NCBI Taxonomy" id="153919"/>
    <lineage>
        <taxon>Eukaryota</taxon>
        <taxon>Fungi</taxon>
        <taxon>Dikarya</taxon>
        <taxon>Basidiomycota</taxon>
        <taxon>Agaricomycotina</taxon>
        <taxon>Agaricomycetes</taxon>
        <taxon>Agaricomycetidae</taxon>
        <taxon>Agaricales</taxon>
        <taxon>Marasmiineae</taxon>
        <taxon>Omphalotaceae</taxon>
        <taxon>Lentinula</taxon>
    </lineage>
</organism>
<evidence type="ECO:0000313" key="2">
    <source>
        <dbReference type="Proteomes" id="UP001163846"/>
    </source>
</evidence>
<protein>
    <submittedName>
        <fullName evidence="1">Uncharacterized protein</fullName>
    </submittedName>
</protein>
<accession>A0AA38UL85</accession>
<dbReference type="AlphaFoldDB" id="A0AA38UL85"/>